<evidence type="ECO:0000313" key="1">
    <source>
        <dbReference type="EMBL" id="GAA3110836.1"/>
    </source>
</evidence>
<dbReference type="Proteomes" id="UP001501637">
    <property type="component" value="Unassembled WGS sequence"/>
</dbReference>
<proteinExistence type="predicted"/>
<sequence length="47" mass="5046">MRAETRRSVGELEALITPSFQTRNTPGTQVSVFAGTPPELILFDGGP</sequence>
<name>A0ABP6MFZ9_9ACTN</name>
<comment type="caution">
    <text evidence="1">The sequence shown here is derived from an EMBL/GenBank/DDBJ whole genome shotgun (WGS) entry which is preliminary data.</text>
</comment>
<dbReference type="EMBL" id="BAAAUG010000061">
    <property type="protein sequence ID" value="GAA3110836.1"/>
    <property type="molecule type" value="Genomic_DNA"/>
</dbReference>
<organism evidence="1 2">
    <name type="scientific">Streptomyces rectiviolaceus</name>
    <dbReference type="NCBI Taxonomy" id="332591"/>
    <lineage>
        <taxon>Bacteria</taxon>
        <taxon>Bacillati</taxon>
        <taxon>Actinomycetota</taxon>
        <taxon>Actinomycetes</taxon>
        <taxon>Kitasatosporales</taxon>
        <taxon>Streptomycetaceae</taxon>
        <taxon>Streptomyces</taxon>
    </lineage>
</organism>
<keyword evidence="2" id="KW-1185">Reference proteome</keyword>
<accession>A0ABP6MFZ9</accession>
<gene>
    <name evidence="1" type="ORF">GCM10010449_36560</name>
</gene>
<protein>
    <submittedName>
        <fullName evidence="1">Uncharacterized protein</fullName>
    </submittedName>
</protein>
<evidence type="ECO:0000313" key="2">
    <source>
        <dbReference type="Proteomes" id="UP001501637"/>
    </source>
</evidence>
<reference evidence="2" key="1">
    <citation type="journal article" date="2019" name="Int. J. Syst. Evol. Microbiol.">
        <title>The Global Catalogue of Microorganisms (GCM) 10K type strain sequencing project: providing services to taxonomists for standard genome sequencing and annotation.</title>
        <authorList>
            <consortium name="The Broad Institute Genomics Platform"/>
            <consortium name="The Broad Institute Genome Sequencing Center for Infectious Disease"/>
            <person name="Wu L."/>
            <person name="Ma J."/>
        </authorList>
    </citation>
    <scope>NUCLEOTIDE SEQUENCE [LARGE SCALE GENOMIC DNA]</scope>
    <source>
        <strain evidence="2">JCM 9092</strain>
    </source>
</reference>